<feature type="binding site" evidence="4">
    <location>
        <position position="21"/>
    </location>
    <ligand>
        <name>Mg(2+)</name>
        <dbReference type="ChEBI" id="CHEBI:18420"/>
        <label>1</label>
    </ligand>
</feature>
<feature type="binding site" evidence="4">
    <location>
        <position position="56"/>
    </location>
    <ligand>
        <name>Mg(2+)</name>
        <dbReference type="ChEBI" id="CHEBI:18420"/>
        <label>1</label>
    </ligand>
</feature>
<dbReference type="Gene3D" id="3.60.10.10">
    <property type="entry name" value="Endonuclease/exonuclease/phosphatase"/>
    <property type="match status" value="1"/>
</dbReference>
<dbReference type="PANTHER" id="PTHR22748:SF4">
    <property type="entry name" value="DNA-(APURINIC OR APYRIMIDINIC SITE) ENDONUCLEASE 2"/>
    <property type="match status" value="1"/>
</dbReference>
<keyword evidence="4" id="KW-0464">Manganese</keyword>
<comment type="caution">
    <text evidence="5">The sequence shown here is derived from an EMBL/GenBank/DDBJ whole genome shotgun (WGS) entry which is preliminary data.</text>
</comment>
<dbReference type="InterPro" id="IPR004808">
    <property type="entry name" value="AP_endonuc_1"/>
</dbReference>
<organism evidence="5 6">
    <name type="scientific">Tetrabaena socialis</name>
    <dbReference type="NCBI Taxonomy" id="47790"/>
    <lineage>
        <taxon>Eukaryota</taxon>
        <taxon>Viridiplantae</taxon>
        <taxon>Chlorophyta</taxon>
        <taxon>core chlorophytes</taxon>
        <taxon>Chlorophyceae</taxon>
        <taxon>CS clade</taxon>
        <taxon>Chlamydomonadales</taxon>
        <taxon>Tetrabaenaceae</taxon>
        <taxon>Tetrabaena</taxon>
    </lineage>
</organism>
<proteinExistence type="predicted"/>
<evidence type="ECO:0000256" key="1">
    <source>
        <dbReference type="ARBA" id="ARBA00022723"/>
    </source>
</evidence>
<dbReference type="EMBL" id="PGGS01000061">
    <property type="protein sequence ID" value="PNH10273.1"/>
    <property type="molecule type" value="Genomic_DNA"/>
</dbReference>
<reference evidence="5 6" key="1">
    <citation type="journal article" date="2017" name="Mol. Biol. Evol.">
        <title>The 4-celled Tetrabaena socialis nuclear genome reveals the essential components for genetic control of cell number at the origin of multicellularity in the volvocine lineage.</title>
        <authorList>
            <person name="Featherston J."/>
            <person name="Arakaki Y."/>
            <person name="Hanschen E.R."/>
            <person name="Ferris P.J."/>
            <person name="Michod R.E."/>
            <person name="Olson B.J.S.C."/>
            <person name="Nozaki H."/>
            <person name="Durand P.M."/>
        </authorList>
    </citation>
    <scope>NUCLEOTIDE SEQUENCE [LARGE SCALE GENOMIC DNA]</scope>
    <source>
        <strain evidence="5 6">NIES-571</strain>
    </source>
</reference>
<dbReference type="GO" id="GO:0005634">
    <property type="term" value="C:nucleus"/>
    <property type="evidence" value="ECO:0007669"/>
    <property type="project" value="TreeGrafter"/>
</dbReference>
<dbReference type="GO" id="GO:0008311">
    <property type="term" value="F:double-stranded DNA 3'-5' DNA exonuclease activity"/>
    <property type="evidence" value="ECO:0007669"/>
    <property type="project" value="TreeGrafter"/>
</dbReference>
<dbReference type="Proteomes" id="UP000236333">
    <property type="component" value="Unassembled WGS sequence"/>
</dbReference>
<keyword evidence="1 4" id="KW-0479">Metal-binding</keyword>
<evidence type="ECO:0000256" key="4">
    <source>
        <dbReference type="PIRSR" id="PIRSR604808-2"/>
    </source>
</evidence>
<evidence type="ECO:0000256" key="2">
    <source>
        <dbReference type="ARBA" id="ARBA00022801"/>
    </source>
</evidence>
<evidence type="ECO:0000313" key="6">
    <source>
        <dbReference type="Proteomes" id="UP000236333"/>
    </source>
</evidence>
<gene>
    <name evidence="5" type="ORF">TSOC_003010</name>
</gene>
<sequence>MPRRHRSSCRTLPALRVGSHNVRGLLGAGIYGDYGRLIALLRCWTQQRLDVVCVQETHICSCDIPRATSALLSAAKELRLGNWRTWRAPAPSSRSGGVAIFIRSALFTSGVLQLRADTPAPAAATAGRLLHLPVAWGGHDFTLACAYLPSGNFPAQRAFILAHLAPLAAAPGAHVWAADFNFVTDPTLDGTSARPPDAATARCFVEACPGLADAFRALHPTRRAFSFICPISASRLDRILISTATLPSVLSCAIVAGHPADHRLVCAGLAATPAASPPGPGLHRVRLHLLDFADLRERLRAWIETAVAAAPTDPSALLDWWPAFKRSLSISAGPLSQVARGRHVDAAAAEKAANSAADAAFAAVEEGDVAALPHAARARSAAAAAAVKATVGAARHTRHAWLRTGERPSPVITWQARPPAAWRLIPALRRPDGTSTADPSKMPGIMVAFWQRVCTAAATDPAARRVAAVEDTLGRVARLPLSTFGRAFAASGYALGRSLYHAEFAGLPMGPQLNWLRQTTAALVDRALSPAAYTANPHARLVGVGAACMPAPPPRSTALASCHWWSIHPAWALVALALLRHLHHAATPLCLLTARVLPAQGVRRASILVLGCPAPSTCPALIQLASAFSALPPPLMLPSPALEPGTLVL</sequence>
<dbReference type="PANTHER" id="PTHR22748">
    <property type="entry name" value="AP ENDONUCLEASE"/>
    <property type="match status" value="1"/>
</dbReference>
<comment type="cofactor">
    <cofactor evidence="4">
        <name>Mg(2+)</name>
        <dbReference type="ChEBI" id="CHEBI:18420"/>
    </cofactor>
    <cofactor evidence="4">
        <name>Mn(2+)</name>
        <dbReference type="ChEBI" id="CHEBI:29035"/>
    </cofactor>
    <text evidence="4">Probably binds two magnesium or manganese ions per subunit.</text>
</comment>
<dbReference type="GO" id="GO:0046872">
    <property type="term" value="F:metal ion binding"/>
    <property type="evidence" value="ECO:0007669"/>
    <property type="project" value="UniProtKB-KW"/>
</dbReference>
<evidence type="ECO:0000313" key="5">
    <source>
        <dbReference type="EMBL" id="PNH10273.1"/>
    </source>
</evidence>
<evidence type="ECO:0000256" key="3">
    <source>
        <dbReference type="ARBA" id="ARBA00022842"/>
    </source>
</evidence>
<keyword evidence="3 4" id="KW-0460">Magnesium</keyword>
<protein>
    <submittedName>
        <fullName evidence="5">Transposon TX1 uncharacterized protein</fullName>
    </submittedName>
</protein>
<keyword evidence="2" id="KW-0378">Hydrolase</keyword>
<accession>A0A2J8ACN9</accession>
<name>A0A2J8ACN9_9CHLO</name>
<dbReference type="GO" id="GO:0008081">
    <property type="term" value="F:phosphoric diester hydrolase activity"/>
    <property type="evidence" value="ECO:0007669"/>
    <property type="project" value="TreeGrafter"/>
</dbReference>
<dbReference type="InterPro" id="IPR036691">
    <property type="entry name" value="Endo/exonu/phosph_ase_sf"/>
</dbReference>
<keyword evidence="6" id="KW-1185">Reference proteome</keyword>
<dbReference type="GO" id="GO:0006284">
    <property type="term" value="P:base-excision repair"/>
    <property type="evidence" value="ECO:0007669"/>
    <property type="project" value="TreeGrafter"/>
</dbReference>
<dbReference type="AlphaFoldDB" id="A0A2J8ACN9"/>
<dbReference type="SUPFAM" id="SSF56219">
    <property type="entry name" value="DNase I-like"/>
    <property type="match status" value="1"/>
</dbReference>
<dbReference type="OrthoDB" id="682716at2759"/>
<dbReference type="GO" id="GO:0003906">
    <property type="term" value="F:DNA-(apurinic or apyrimidinic site) endonuclease activity"/>
    <property type="evidence" value="ECO:0007669"/>
    <property type="project" value="TreeGrafter"/>
</dbReference>